<dbReference type="PANTHER" id="PTHR43685">
    <property type="entry name" value="GLYCOSYLTRANSFERASE"/>
    <property type="match status" value="1"/>
</dbReference>
<proteinExistence type="predicted"/>
<dbReference type="Proteomes" id="UP000055702">
    <property type="component" value="Unassembled WGS sequence"/>
</dbReference>
<dbReference type="RefSeq" id="WP_059744171.1">
    <property type="nucleotide sequence ID" value="NZ_LRDC01000001.1"/>
</dbReference>
<name>A0A119D0V1_SHEFR</name>
<dbReference type="PANTHER" id="PTHR43685:SF11">
    <property type="entry name" value="GLYCOSYLTRANSFERASE TAGX-RELATED"/>
    <property type="match status" value="1"/>
</dbReference>
<evidence type="ECO:0000259" key="1">
    <source>
        <dbReference type="Pfam" id="PF00535"/>
    </source>
</evidence>
<reference evidence="2 3" key="1">
    <citation type="submission" date="2016-01" db="EMBL/GenBank/DDBJ databases">
        <title>Draft genome of the antarctic isolate Shewanella frigidimarina Ag06-30.</title>
        <authorList>
            <person name="Parmeciano Di Noto G."/>
            <person name="Vazquez S."/>
            <person name="Mac Cormack W."/>
            <person name="Iriarte A."/>
            <person name="Quiroga C."/>
        </authorList>
    </citation>
    <scope>NUCLEOTIDE SEQUENCE [LARGE SCALE GENOMIC DNA]</scope>
    <source>
        <strain evidence="2 3">Ag06-30</strain>
    </source>
</reference>
<dbReference type="InterPro" id="IPR050834">
    <property type="entry name" value="Glycosyltransf_2"/>
</dbReference>
<dbReference type="CDD" id="cd00761">
    <property type="entry name" value="Glyco_tranf_GTA_type"/>
    <property type="match status" value="1"/>
</dbReference>
<sequence>MKNSFTKLKGCQAIITSELPLVSVYMPTKNRSQLLCKAIDSVLAQDYINIELIIVDDGSTDDTPDILKQLSALHHNIRYFRFNESQGACAARNWAIQHSKGEFVTGLDDDDLFLPNRISSLIKHYDDQYAFICSSCIWDFGKRKRVIDHTEREISLTDQLSYNEATNQILVKRSRLLDIGGFDIHFVACQDYDLWTRLIIQYGNAKRIDIPSYRINDNGTSQRMIHSTNGATGYVQYLEKHKHLMNDANIANQKFMQIRRLRQPLSVIELFRQIGTGHFKSKVRYFLSSNLEIIRLLHQKFYRK</sequence>
<dbReference type="Gene3D" id="3.90.550.10">
    <property type="entry name" value="Spore Coat Polysaccharide Biosynthesis Protein SpsA, Chain A"/>
    <property type="match status" value="1"/>
</dbReference>
<dbReference type="InterPro" id="IPR029044">
    <property type="entry name" value="Nucleotide-diphossugar_trans"/>
</dbReference>
<dbReference type="Pfam" id="PF00535">
    <property type="entry name" value="Glycos_transf_2"/>
    <property type="match status" value="1"/>
</dbReference>
<evidence type="ECO:0000313" key="2">
    <source>
        <dbReference type="EMBL" id="KVX03519.1"/>
    </source>
</evidence>
<comment type="caution">
    <text evidence="2">The sequence shown here is derived from an EMBL/GenBank/DDBJ whole genome shotgun (WGS) entry which is preliminary data.</text>
</comment>
<gene>
    <name evidence="2" type="ORF">AWJ07_02885</name>
</gene>
<dbReference type="AlphaFoldDB" id="A0A119D0V1"/>
<protein>
    <recommendedName>
        <fullName evidence="1">Glycosyltransferase 2-like domain-containing protein</fullName>
    </recommendedName>
</protein>
<feature type="domain" description="Glycosyltransferase 2-like" evidence="1">
    <location>
        <begin position="23"/>
        <end position="158"/>
    </location>
</feature>
<organism evidence="2">
    <name type="scientific">Shewanella frigidimarina</name>
    <dbReference type="NCBI Taxonomy" id="56812"/>
    <lineage>
        <taxon>Bacteria</taxon>
        <taxon>Pseudomonadati</taxon>
        <taxon>Pseudomonadota</taxon>
        <taxon>Gammaproteobacteria</taxon>
        <taxon>Alteromonadales</taxon>
        <taxon>Shewanellaceae</taxon>
        <taxon>Shewanella</taxon>
    </lineage>
</organism>
<accession>A0A119D0V1</accession>
<dbReference type="SUPFAM" id="SSF53448">
    <property type="entry name" value="Nucleotide-diphospho-sugar transferases"/>
    <property type="match status" value="1"/>
</dbReference>
<evidence type="ECO:0000313" key="3">
    <source>
        <dbReference type="Proteomes" id="UP000055702"/>
    </source>
</evidence>
<dbReference type="EMBL" id="LRDC01000001">
    <property type="protein sequence ID" value="KVX03519.1"/>
    <property type="molecule type" value="Genomic_DNA"/>
</dbReference>
<dbReference type="InterPro" id="IPR001173">
    <property type="entry name" value="Glyco_trans_2-like"/>
</dbReference>